<evidence type="ECO:0000256" key="4">
    <source>
        <dbReference type="ARBA" id="ARBA00022490"/>
    </source>
</evidence>
<evidence type="ECO:0000256" key="7">
    <source>
        <dbReference type="ARBA" id="ARBA00022840"/>
    </source>
</evidence>
<dbReference type="GO" id="GO:0005524">
    <property type="term" value="F:ATP binding"/>
    <property type="evidence" value="ECO:0007669"/>
    <property type="project" value="UniProtKB-KW"/>
</dbReference>
<evidence type="ECO:0000256" key="1">
    <source>
        <dbReference type="ARBA" id="ARBA00004245"/>
    </source>
</evidence>
<evidence type="ECO:0000256" key="6">
    <source>
        <dbReference type="ARBA" id="ARBA00022741"/>
    </source>
</evidence>
<evidence type="ECO:0000256" key="5">
    <source>
        <dbReference type="ARBA" id="ARBA00022701"/>
    </source>
</evidence>
<feature type="compositionally biased region" description="Low complexity" evidence="12">
    <location>
        <begin position="469"/>
        <end position="484"/>
    </location>
</feature>
<dbReference type="GO" id="GO:0005874">
    <property type="term" value="C:microtubule"/>
    <property type="evidence" value="ECO:0007669"/>
    <property type="project" value="UniProtKB-KW"/>
</dbReference>
<comment type="subcellular location">
    <subcellularLocation>
        <location evidence="1 11">Cytoplasm</location>
        <location evidence="1 11">Cytoskeleton</location>
    </subcellularLocation>
</comment>
<accession>A0AA88ILP1</accession>
<evidence type="ECO:0000256" key="12">
    <source>
        <dbReference type="SAM" id="MobiDB-lite"/>
    </source>
</evidence>
<keyword evidence="10 11" id="KW-0206">Cytoskeleton</keyword>
<comment type="subunit">
    <text evidence="11">Homodimer. The cytoplasmic dynein 1 complex consists of two catalytic heavy chains (HCs) and a number of non-catalytic subunits presented by intermediate chains (ICs).</text>
</comment>
<name>A0AA88ILP1_ARTSF</name>
<evidence type="ECO:0000256" key="10">
    <source>
        <dbReference type="ARBA" id="ARBA00023212"/>
    </source>
</evidence>
<evidence type="ECO:0000313" key="14">
    <source>
        <dbReference type="Proteomes" id="UP001187531"/>
    </source>
</evidence>
<dbReference type="PANTHER" id="PTHR12688:SF0">
    <property type="entry name" value="DYNEIN LIGHT INTERMEDIATE CHAIN"/>
    <property type="match status" value="1"/>
</dbReference>
<dbReference type="AlphaFoldDB" id="A0AA88ILP1"/>
<keyword evidence="9 11" id="KW-0505">Motor protein</keyword>
<organism evidence="13 14">
    <name type="scientific">Artemia franciscana</name>
    <name type="common">Brine shrimp</name>
    <name type="synonym">Artemia sanfranciscana</name>
    <dbReference type="NCBI Taxonomy" id="6661"/>
    <lineage>
        <taxon>Eukaryota</taxon>
        <taxon>Metazoa</taxon>
        <taxon>Ecdysozoa</taxon>
        <taxon>Arthropoda</taxon>
        <taxon>Crustacea</taxon>
        <taxon>Branchiopoda</taxon>
        <taxon>Anostraca</taxon>
        <taxon>Artemiidae</taxon>
        <taxon>Artemia</taxon>
    </lineage>
</organism>
<feature type="region of interest" description="Disordered" evidence="12">
    <location>
        <begin position="188"/>
        <end position="207"/>
    </location>
</feature>
<evidence type="ECO:0000256" key="8">
    <source>
        <dbReference type="ARBA" id="ARBA00023017"/>
    </source>
</evidence>
<feature type="region of interest" description="Disordered" evidence="12">
    <location>
        <begin position="403"/>
        <end position="425"/>
    </location>
</feature>
<reference evidence="13" key="1">
    <citation type="submission" date="2023-07" db="EMBL/GenBank/DDBJ databases">
        <title>Chromosome-level genome assembly of Artemia franciscana.</title>
        <authorList>
            <person name="Jo E."/>
        </authorList>
    </citation>
    <scope>NUCLEOTIDE SEQUENCE</scope>
    <source>
        <tissue evidence="13">Whole body</tissue>
    </source>
</reference>
<gene>
    <name evidence="13" type="ORF">QYM36_003280</name>
</gene>
<dbReference type="EMBL" id="JAVRJZ010000005">
    <property type="protein sequence ID" value="KAK2723032.1"/>
    <property type="molecule type" value="Genomic_DNA"/>
</dbReference>
<dbReference type="Gene3D" id="3.40.50.300">
    <property type="entry name" value="P-loop containing nucleotide triphosphate hydrolases"/>
    <property type="match status" value="1"/>
</dbReference>
<feature type="compositionally biased region" description="Polar residues" evidence="12">
    <location>
        <begin position="494"/>
        <end position="509"/>
    </location>
</feature>
<dbReference type="InterPro" id="IPR027417">
    <property type="entry name" value="P-loop_NTPase"/>
</dbReference>
<evidence type="ECO:0000256" key="2">
    <source>
        <dbReference type="ARBA" id="ARBA00006831"/>
    </source>
</evidence>
<dbReference type="InterPro" id="IPR022780">
    <property type="entry name" value="Dynein_light_int_chain"/>
</dbReference>
<dbReference type="SUPFAM" id="SSF52540">
    <property type="entry name" value="P-loop containing nucleoside triphosphate hydrolases"/>
    <property type="match status" value="1"/>
</dbReference>
<keyword evidence="8 11" id="KW-0243">Dynein</keyword>
<dbReference type="GO" id="GO:0045504">
    <property type="term" value="F:dynein heavy chain binding"/>
    <property type="evidence" value="ECO:0007669"/>
    <property type="project" value="TreeGrafter"/>
</dbReference>
<comment type="caution">
    <text evidence="13">The sequence shown here is derived from an EMBL/GenBank/DDBJ whole genome shotgun (WGS) entry which is preliminary data.</text>
</comment>
<keyword evidence="5 11" id="KW-0493">Microtubule</keyword>
<keyword evidence="7 11" id="KW-0067">ATP-binding</keyword>
<dbReference type="PANTHER" id="PTHR12688">
    <property type="entry name" value="DYNEIN LIGHT INTERMEDIATE CHAIN"/>
    <property type="match status" value="1"/>
</dbReference>
<evidence type="ECO:0000256" key="3">
    <source>
        <dbReference type="ARBA" id="ARBA00022448"/>
    </source>
</evidence>
<sequence>MAHKNGLDSRNKDDQPKENIWQSILSEVQLKGVNKLPSNKSICVLGDTESGKTTLIAKLQGVDDPKKGSGLEYTYIDVRDEYRDDHTQLSVWLLDGDPSHSHLLSYALNERTINDTMVMLTLAMTTPWAILDQLRSWATILQDQIDKLSISAETMRDLQNKCSRRWQNYIEPGDEIDNALAMRRSQRLNPNSGMTDSTEDLEQPPLPDGVLNRNLGVDLVVVVTKTDYMSTLEKEMEYKEEHFDFVQAAVRRFCIQYGAGLCYTSVKEDKNCDVLYKYIVHRMYGLPFKTPALVVEKDAVFIPSGWDNEKKIAILHENMVSVKPSDYYTDVITKPAVRKAAPREAEIQAEEEQKFLQRQLNILSQGANNQNQSPIGLSDGVGHPALPPSLRSAAVQKTPDRRISVGANTPGQILSPKKSDGVKPGVTSASEGVLANFFNSLLKKSSPAGNVSPLQNQDRMAIQAAGDAILGSRSSGPPSIGSLPENGVLHNADSALNNHSSQPESTSEC</sequence>
<keyword evidence="3 11" id="KW-0813">Transport</keyword>
<keyword evidence="14" id="KW-1185">Reference proteome</keyword>
<protein>
    <recommendedName>
        <fullName evidence="11">Dynein light intermediate chain</fullName>
    </recommendedName>
</protein>
<comment type="function">
    <text evidence="11">Acts as one of several non-catalytic accessory components of the cytoplasmic dynein 1 complex that are thought to be involved in linking dynein to cargos and to adapter proteins that regulate dynein function. Cytoplasmic dynein 1 acts as a motor for the intracellular retrograde motility of vesicles and organelles along microtubules. May play a role in binding dynein to membranous organelles or chromosomes.</text>
</comment>
<dbReference type="GO" id="GO:0007018">
    <property type="term" value="P:microtubule-based movement"/>
    <property type="evidence" value="ECO:0007669"/>
    <property type="project" value="InterPro"/>
</dbReference>
<dbReference type="InterPro" id="IPR008467">
    <property type="entry name" value="Dynein1_light_intermed_chain"/>
</dbReference>
<proteinExistence type="inferred from homology"/>
<dbReference type="Pfam" id="PF05783">
    <property type="entry name" value="DLIC"/>
    <property type="match status" value="1"/>
</dbReference>
<dbReference type="GO" id="GO:0005868">
    <property type="term" value="C:cytoplasmic dynein complex"/>
    <property type="evidence" value="ECO:0007669"/>
    <property type="project" value="UniProtKB-UniRule"/>
</dbReference>
<keyword evidence="4 11" id="KW-0963">Cytoplasm</keyword>
<evidence type="ECO:0000256" key="9">
    <source>
        <dbReference type="ARBA" id="ARBA00023175"/>
    </source>
</evidence>
<dbReference type="GO" id="GO:0000226">
    <property type="term" value="P:microtubule cytoskeleton organization"/>
    <property type="evidence" value="ECO:0007669"/>
    <property type="project" value="TreeGrafter"/>
</dbReference>
<feature type="region of interest" description="Disordered" evidence="12">
    <location>
        <begin position="465"/>
        <end position="509"/>
    </location>
</feature>
<dbReference type="GO" id="GO:0005813">
    <property type="term" value="C:centrosome"/>
    <property type="evidence" value="ECO:0007669"/>
    <property type="project" value="TreeGrafter"/>
</dbReference>
<dbReference type="Proteomes" id="UP001187531">
    <property type="component" value="Unassembled WGS sequence"/>
</dbReference>
<keyword evidence="6 11" id="KW-0547">Nucleotide-binding</keyword>
<evidence type="ECO:0000256" key="11">
    <source>
        <dbReference type="RuleBase" id="RU366047"/>
    </source>
</evidence>
<evidence type="ECO:0000313" key="13">
    <source>
        <dbReference type="EMBL" id="KAK2723032.1"/>
    </source>
</evidence>
<comment type="similarity">
    <text evidence="2 11">Belongs to the dynein light intermediate chain family.</text>
</comment>